<evidence type="ECO:0000313" key="2">
    <source>
        <dbReference type="Proteomes" id="UP000443153"/>
    </source>
</evidence>
<name>A0A6I2MLM8_9FLAO</name>
<organism evidence="1 2">
    <name type="scientific">Maribacter luteus</name>
    <dbReference type="NCBI Taxonomy" id="2594478"/>
    <lineage>
        <taxon>Bacteria</taxon>
        <taxon>Pseudomonadati</taxon>
        <taxon>Bacteroidota</taxon>
        <taxon>Flavobacteriia</taxon>
        <taxon>Flavobacteriales</taxon>
        <taxon>Flavobacteriaceae</taxon>
        <taxon>Maribacter</taxon>
    </lineage>
</organism>
<dbReference type="Pfam" id="PF11185">
    <property type="entry name" value="DUF2971"/>
    <property type="match status" value="1"/>
</dbReference>
<sequence length="250" mass="29365">MKEEINLAGRPYIFRFRQNTDRTIEEIAENYIYFPDRESLNDPFDSSPDLVYLTKNPEATLKLYQLVSEGITDKAVKKHFDSKYDLDKLQEFAHEKVKDFILEFGVACFSMYYMNLPLWANYANDHKGVCLQFDSDIDKDFFSVLGPVSYVEDLTKLEFSPIIEDSDMGKIFYRKAINWSYEKEVRLVKGFKGKANYNKRALRNVILGYNSDDDFRDKIVEAVNKNYEDVGVYKMEKPTKINKFTLTKIK</sequence>
<dbReference type="Proteomes" id="UP000443153">
    <property type="component" value="Unassembled WGS sequence"/>
</dbReference>
<gene>
    <name evidence="1" type="ORF">GJ691_05905</name>
</gene>
<reference evidence="1 2" key="1">
    <citation type="submission" date="2019-11" db="EMBL/GenBank/DDBJ databases">
        <title>Maribacter lutea sp. nov., a marine bacterium isolated from intertidal sand.</title>
        <authorList>
            <person name="Liu A."/>
        </authorList>
    </citation>
    <scope>NUCLEOTIDE SEQUENCE [LARGE SCALE GENOMIC DNA]</scope>
    <source>
        <strain evidence="1 2">RZ05</strain>
    </source>
</reference>
<comment type="caution">
    <text evidence="1">The sequence shown here is derived from an EMBL/GenBank/DDBJ whole genome shotgun (WGS) entry which is preliminary data.</text>
</comment>
<accession>A0A6I2MLM8</accession>
<dbReference type="EMBL" id="WKJH01000003">
    <property type="protein sequence ID" value="MRX63697.1"/>
    <property type="molecule type" value="Genomic_DNA"/>
</dbReference>
<dbReference type="InterPro" id="IPR021352">
    <property type="entry name" value="DUF2971"/>
</dbReference>
<dbReference type="RefSeq" id="WP_154364793.1">
    <property type="nucleotide sequence ID" value="NZ_WKJH01000003.1"/>
</dbReference>
<dbReference type="AlphaFoldDB" id="A0A6I2MLM8"/>
<dbReference type="OrthoDB" id="190848at2"/>
<evidence type="ECO:0000313" key="1">
    <source>
        <dbReference type="EMBL" id="MRX63697.1"/>
    </source>
</evidence>
<protein>
    <submittedName>
        <fullName evidence="1">DUF2971 domain-containing protein</fullName>
    </submittedName>
</protein>
<proteinExistence type="predicted"/>
<keyword evidence="2" id="KW-1185">Reference proteome</keyword>